<dbReference type="Pfam" id="PF00096">
    <property type="entry name" value="zf-C2H2"/>
    <property type="match status" value="1"/>
</dbReference>
<keyword evidence="1" id="KW-0479">Metal-binding</keyword>
<dbReference type="STRING" id="94128.A0A2A3ES96"/>
<dbReference type="InterPro" id="IPR036236">
    <property type="entry name" value="Znf_C2H2_sf"/>
</dbReference>
<evidence type="ECO:0000256" key="1">
    <source>
        <dbReference type="ARBA" id="ARBA00022723"/>
    </source>
</evidence>
<dbReference type="Gene3D" id="3.30.160.60">
    <property type="entry name" value="Classic Zinc Finger"/>
    <property type="match status" value="4"/>
</dbReference>
<accession>A0A2A3ES96</accession>
<dbReference type="Proteomes" id="UP000242457">
    <property type="component" value="Unassembled WGS sequence"/>
</dbReference>
<reference evidence="7 8" key="1">
    <citation type="submission" date="2014-07" db="EMBL/GenBank/DDBJ databases">
        <title>Genomic and transcriptomic analysis on Apis cerana provide comprehensive insights into honey bee biology.</title>
        <authorList>
            <person name="Diao Q."/>
            <person name="Sun L."/>
            <person name="Zheng H."/>
            <person name="Zheng H."/>
            <person name="Xu S."/>
            <person name="Wang S."/>
            <person name="Zeng Z."/>
            <person name="Hu F."/>
            <person name="Su S."/>
            <person name="Wu J."/>
        </authorList>
    </citation>
    <scope>NUCLEOTIDE SEQUENCE [LARGE SCALE GENOMIC DNA]</scope>
    <source>
        <tissue evidence="7">Pupae without intestine</tissue>
    </source>
</reference>
<dbReference type="GO" id="GO:0043565">
    <property type="term" value="F:sequence-specific DNA binding"/>
    <property type="evidence" value="ECO:0007669"/>
    <property type="project" value="TreeGrafter"/>
</dbReference>
<keyword evidence="8" id="KW-1185">Reference proteome</keyword>
<protein>
    <submittedName>
        <fullName evidence="7">Zinc finger protein</fullName>
    </submittedName>
</protein>
<evidence type="ECO:0000256" key="2">
    <source>
        <dbReference type="ARBA" id="ARBA00022737"/>
    </source>
</evidence>
<evidence type="ECO:0000256" key="4">
    <source>
        <dbReference type="ARBA" id="ARBA00022833"/>
    </source>
</evidence>
<keyword evidence="3 5" id="KW-0863">Zinc-finger</keyword>
<dbReference type="EMBL" id="KZ288193">
    <property type="protein sequence ID" value="PBC34086.1"/>
    <property type="molecule type" value="Genomic_DNA"/>
</dbReference>
<evidence type="ECO:0000259" key="6">
    <source>
        <dbReference type="PROSITE" id="PS50157"/>
    </source>
</evidence>
<dbReference type="PANTHER" id="PTHR24408">
    <property type="entry name" value="ZINC FINGER PROTEIN"/>
    <property type="match status" value="1"/>
</dbReference>
<dbReference type="AlphaFoldDB" id="A0A2A3ES96"/>
<feature type="domain" description="C2H2-type" evidence="6">
    <location>
        <begin position="252"/>
        <end position="280"/>
    </location>
</feature>
<name>A0A2A3ES96_APICC</name>
<evidence type="ECO:0000256" key="3">
    <source>
        <dbReference type="ARBA" id="ARBA00022771"/>
    </source>
</evidence>
<dbReference type="GO" id="GO:0005634">
    <property type="term" value="C:nucleus"/>
    <property type="evidence" value="ECO:0007669"/>
    <property type="project" value="TreeGrafter"/>
</dbReference>
<evidence type="ECO:0000313" key="8">
    <source>
        <dbReference type="Proteomes" id="UP000242457"/>
    </source>
</evidence>
<feature type="domain" description="C2H2-type" evidence="6">
    <location>
        <begin position="411"/>
        <end position="438"/>
    </location>
</feature>
<proteinExistence type="predicted"/>
<dbReference type="PROSITE" id="PS50157">
    <property type="entry name" value="ZINC_FINGER_C2H2_2"/>
    <property type="match status" value="5"/>
</dbReference>
<feature type="domain" description="C2H2-type" evidence="6">
    <location>
        <begin position="114"/>
        <end position="141"/>
    </location>
</feature>
<feature type="domain" description="C2H2-type" evidence="6">
    <location>
        <begin position="223"/>
        <end position="255"/>
    </location>
</feature>
<dbReference type="InterPro" id="IPR013087">
    <property type="entry name" value="Znf_C2H2_type"/>
</dbReference>
<dbReference type="SUPFAM" id="SSF57667">
    <property type="entry name" value="beta-beta-alpha zinc fingers"/>
    <property type="match status" value="1"/>
</dbReference>
<evidence type="ECO:0000256" key="5">
    <source>
        <dbReference type="PROSITE-ProRule" id="PRU00042"/>
    </source>
</evidence>
<organism evidence="7 8">
    <name type="scientific">Apis cerana cerana</name>
    <name type="common">Oriental honeybee</name>
    <dbReference type="NCBI Taxonomy" id="94128"/>
    <lineage>
        <taxon>Eukaryota</taxon>
        <taxon>Metazoa</taxon>
        <taxon>Ecdysozoa</taxon>
        <taxon>Arthropoda</taxon>
        <taxon>Hexapoda</taxon>
        <taxon>Insecta</taxon>
        <taxon>Pterygota</taxon>
        <taxon>Neoptera</taxon>
        <taxon>Endopterygota</taxon>
        <taxon>Hymenoptera</taxon>
        <taxon>Apocrita</taxon>
        <taxon>Aculeata</taxon>
        <taxon>Apoidea</taxon>
        <taxon>Anthophila</taxon>
        <taxon>Apidae</taxon>
        <taxon>Apis</taxon>
    </lineage>
</organism>
<sequence length="476" mass="56390">MGMENGGRQSEETRRDLFAGPGRDDILHIRILEWPNVRTQAGVSSYICSKCNAGFRRMWDLIRHKCGQIPRYACPYCHKKDNSSSNVYRHIRRWHPKLPVEWKYSTSRTRTNAIECSKCGKTFPKQRDLTFHVRHACEEKYKIRSMKNSDAYLYGNDLDCNRCGKRFKRRKDLNYHIRHLCGIRGNYQGERYLKWNNMGYVGYTSEKNYLDRYRYHPNERKRFECLNCGCRFTQKTTMTRHLRYFCGQGHRYQCPYCEMKASCSSNIYRHVRSRHAGYKAHAIKLFSSINPRRNLETMCLRERNQEEAESVLGEQESLLPTVQPWLHPKEKHDAASASRVRHGAEISVSLLRQALQVHTEHIRPHQEVSSWPMIFNLSTLPYLTVVGPERRRRRYSSSIHQPVNTASRGNFECPKCQKTYKWYRGLHRHLKYECGKAPRFKCPHCMYTGKHRSHVYSHIKSNHSNWPIYALDTQQG</sequence>
<gene>
    <name evidence="7" type="ORF">APICC_09000</name>
</gene>
<keyword evidence="2" id="KW-0677">Repeat</keyword>
<dbReference type="OrthoDB" id="7616179at2759"/>
<feature type="domain" description="C2H2-type" evidence="6">
    <location>
        <begin position="158"/>
        <end position="192"/>
    </location>
</feature>
<evidence type="ECO:0000313" key="7">
    <source>
        <dbReference type="EMBL" id="PBC34086.1"/>
    </source>
</evidence>
<dbReference type="SMART" id="SM00355">
    <property type="entry name" value="ZnF_C2H2"/>
    <property type="match status" value="8"/>
</dbReference>
<dbReference type="PANTHER" id="PTHR24408:SF58">
    <property type="entry name" value="TRANSCRIPTION FACTOR (TFIIIA), PUTATIVE (AFU_ORTHOLOGUE AFUA_1G05150)-RELATED"/>
    <property type="match status" value="1"/>
</dbReference>
<dbReference type="GO" id="GO:0008270">
    <property type="term" value="F:zinc ion binding"/>
    <property type="evidence" value="ECO:0007669"/>
    <property type="project" value="UniProtKB-KW"/>
</dbReference>
<keyword evidence="4" id="KW-0862">Zinc</keyword>
<dbReference type="GO" id="GO:0000981">
    <property type="term" value="F:DNA-binding transcription factor activity, RNA polymerase II-specific"/>
    <property type="evidence" value="ECO:0007669"/>
    <property type="project" value="TreeGrafter"/>
</dbReference>